<comment type="caution">
    <text evidence="2">The sequence shown here is derived from an EMBL/GenBank/DDBJ whole genome shotgun (WGS) entry which is preliminary data.</text>
</comment>
<gene>
    <name evidence="2" type="ORF">Gocc_2549</name>
</gene>
<dbReference type="Proteomes" id="UP000254134">
    <property type="component" value="Unassembled WGS sequence"/>
</dbReference>
<name>A0A7M2YU88_9ACTN</name>
<dbReference type="RefSeq" id="WP_114796962.1">
    <property type="nucleotide sequence ID" value="NZ_QQZY01000007.1"/>
</dbReference>
<dbReference type="SUPFAM" id="SSF51182">
    <property type="entry name" value="RmlC-like cupins"/>
    <property type="match status" value="1"/>
</dbReference>
<dbReference type="PANTHER" id="PTHR40943">
    <property type="entry name" value="CYTOPLASMIC PROTEIN-RELATED"/>
    <property type="match status" value="1"/>
</dbReference>
<dbReference type="InterPro" id="IPR008579">
    <property type="entry name" value="UGlyAH_Cupin_dom"/>
</dbReference>
<dbReference type="InterPro" id="IPR011051">
    <property type="entry name" value="RmlC_Cupin_sf"/>
</dbReference>
<dbReference type="OrthoDB" id="9799053at2"/>
<sequence length="119" mass="12729">MSNVMAPCKTHVDTTDYEPFNGFEAVLEGDPDAKVAWLRTESGGEGVLYTGMFTAEPSTFRYVFGGDESFHVLDGDLDIAVDGGDTVTLAPGDIASFPKGATSTWALRAPLRKFFVISG</sequence>
<accession>A0A7M2YU88</accession>
<keyword evidence="3" id="KW-1185">Reference proteome</keyword>
<evidence type="ECO:0000313" key="3">
    <source>
        <dbReference type="Proteomes" id="UP000254134"/>
    </source>
</evidence>
<organism evidence="2 3">
    <name type="scientific">Gaiella occulta</name>
    <dbReference type="NCBI Taxonomy" id="1002870"/>
    <lineage>
        <taxon>Bacteria</taxon>
        <taxon>Bacillati</taxon>
        <taxon>Actinomycetota</taxon>
        <taxon>Thermoleophilia</taxon>
        <taxon>Gaiellales</taxon>
        <taxon>Gaiellaceae</taxon>
        <taxon>Gaiella</taxon>
    </lineage>
</organism>
<dbReference type="PANTHER" id="PTHR40943:SF1">
    <property type="entry name" value="CYTOPLASMIC PROTEIN"/>
    <property type="match status" value="1"/>
</dbReference>
<reference evidence="2 3" key="1">
    <citation type="submission" date="2018-07" db="EMBL/GenBank/DDBJ databases">
        <title>High-quality-draft genome sequence of Gaiella occulta.</title>
        <authorList>
            <person name="Severino R."/>
            <person name="Froufe H.J.C."/>
            <person name="Rainey F.A."/>
            <person name="Barroso C."/>
            <person name="Albuquerque L."/>
            <person name="Lobo-Da-Cunha A."/>
            <person name="Da Costa M.S."/>
            <person name="Egas C."/>
        </authorList>
    </citation>
    <scope>NUCLEOTIDE SEQUENCE [LARGE SCALE GENOMIC DNA]</scope>
    <source>
        <strain evidence="2 3">F2-233</strain>
    </source>
</reference>
<dbReference type="AlphaFoldDB" id="A0A7M2YU88"/>
<dbReference type="Pfam" id="PF05899">
    <property type="entry name" value="Cupin_3"/>
    <property type="match status" value="1"/>
</dbReference>
<proteinExistence type="predicted"/>
<feature type="domain" description="(S)-ureidoglycine aminohydrolase cupin" evidence="1">
    <location>
        <begin position="45"/>
        <end position="115"/>
    </location>
</feature>
<dbReference type="InterPro" id="IPR014710">
    <property type="entry name" value="RmlC-like_jellyroll"/>
</dbReference>
<evidence type="ECO:0000259" key="1">
    <source>
        <dbReference type="Pfam" id="PF05899"/>
    </source>
</evidence>
<evidence type="ECO:0000313" key="2">
    <source>
        <dbReference type="EMBL" id="RDI73636.1"/>
    </source>
</evidence>
<protein>
    <submittedName>
        <fullName evidence="2">Cupin-type protein</fullName>
    </submittedName>
</protein>
<reference evidence="3" key="2">
    <citation type="journal article" date="2019" name="MicrobiologyOpen">
        <title>High-quality draft genome sequence of Gaiella occulta isolated from a 150 meter deep mineral water borehole and comparison with the genome sequences of other deep-branching lineages of the phylum Actinobacteria.</title>
        <authorList>
            <person name="Severino R."/>
            <person name="Froufe H.J.C."/>
            <person name="Barroso C."/>
            <person name="Albuquerque L."/>
            <person name="Lobo-da-Cunha A."/>
            <person name="da Costa M.S."/>
            <person name="Egas C."/>
        </authorList>
    </citation>
    <scope>NUCLEOTIDE SEQUENCE [LARGE SCALE GENOMIC DNA]</scope>
    <source>
        <strain evidence="3">F2-233</strain>
    </source>
</reference>
<dbReference type="Gene3D" id="2.60.120.10">
    <property type="entry name" value="Jelly Rolls"/>
    <property type="match status" value="1"/>
</dbReference>
<dbReference type="EMBL" id="QQZY01000007">
    <property type="protein sequence ID" value="RDI73636.1"/>
    <property type="molecule type" value="Genomic_DNA"/>
</dbReference>